<evidence type="ECO:0008006" key="11">
    <source>
        <dbReference type="Google" id="ProtNLM"/>
    </source>
</evidence>
<keyword evidence="5" id="KW-0479">Metal-binding</keyword>
<evidence type="ECO:0000256" key="6">
    <source>
        <dbReference type="ARBA" id="ARBA00023002"/>
    </source>
</evidence>
<evidence type="ECO:0000313" key="10">
    <source>
        <dbReference type="Proteomes" id="UP001140091"/>
    </source>
</evidence>
<keyword evidence="8" id="KW-0503">Monooxygenase</keyword>
<comment type="cofactor">
    <cofactor evidence="1">
        <name>heme</name>
        <dbReference type="ChEBI" id="CHEBI:30413"/>
    </cofactor>
</comment>
<evidence type="ECO:0000256" key="2">
    <source>
        <dbReference type="ARBA" id="ARBA00005179"/>
    </source>
</evidence>
<proteinExistence type="inferred from homology"/>
<dbReference type="GO" id="GO:0020037">
    <property type="term" value="F:heme binding"/>
    <property type="evidence" value="ECO:0007669"/>
    <property type="project" value="InterPro"/>
</dbReference>
<dbReference type="PRINTS" id="PR00463">
    <property type="entry name" value="EP450I"/>
</dbReference>
<sequence>MLSLFGTAIMRVAYGFDDIQRNKAHIQNAEALMLGFCEAAVPGRFLVNVFPSLRHIPSWCPGAGFQRFLGNLAQISFKTRYLPFEEANGRKGSYPSMAADLIDRFPEDSNVNRAKMESIARDVCGVAYVVKEVGRWFTVAPLGVPHSNSEDDEYDGFFIPKGTIIFQNNWAMMHNPDVFDKPFEFIPERYLKDGQIDLSVPDAEAAAFGHGRRNDAMFLMAASLLATYTLTIPKDEAGKIPPMKLQSQDPLVIKLVPFKYQITLRPERERLLLE</sequence>
<evidence type="ECO:0000256" key="4">
    <source>
        <dbReference type="ARBA" id="ARBA00022617"/>
    </source>
</evidence>
<dbReference type="GO" id="GO:0004497">
    <property type="term" value="F:monooxygenase activity"/>
    <property type="evidence" value="ECO:0007669"/>
    <property type="project" value="UniProtKB-KW"/>
</dbReference>
<feature type="non-terminal residue" evidence="9">
    <location>
        <position position="1"/>
    </location>
</feature>
<dbReference type="GO" id="GO:0005506">
    <property type="term" value="F:iron ion binding"/>
    <property type="evidence" value="ECO:0007669"/>
    <property type="project" value="InterPro"/>
</dbReference>
<dbReference type="InterPro" id="IPR001128">
    <property type="entry name" value="Cyt_P450"/>
</dbReference>
<keyword evidence="10" id="KW-1185">Reference proteome</keyword>
<protein>
    <recommendedName>
        <fullName evidence="11">Cytochrome P450</fullName>
    </recommendedName>
</protein>
<evidence type="ECO:0000313" key="9">
    <source>
        <dbReference type="EMBL" id="KAJ2926997.1"/>
    </source>
</evidence>
<dbReference type="Proteomes" id="UP001140091">
    <property type="component" value="Unassembled WGS sequence"/>
</dbReference>
<evidence type="ECO:0000256" key="3">
    <source>
        <dbReference type="ARBA" id="ARBA00010617"/>
    </source>
</evidence>
<name>A0A9W8J2B9_9AGAR</name>
<comment type="similarity">
    <text evidence="3">Belongs to the cytochrome P450 family.</text>
</comment>
<dbReference type="InterPro" id="IPR036396">
    <property type="entry name" value="Cyt_P450_sf"/>
</dbReference>
<dbReference type="InterPro" id="IPR002401">
    <property type="entry name" value="Cyt_P450_E_grp-I"/>
</dbReference>
<keyword evidence="4" id="KW-0349">Heme</keyword>
<dbReference type="AlphaFoldDB" id="A0A9W8J2B9"/>
<accession>A0A9W8J2B9</accession>
<dbReference type="Pfam" id="PF00067">
    <property type="entry name" value="p450"/>
    <property type="match status" value="1"/>
</dbReference>
<comment type="caution">
    <text evidence="9">The sequence shown here is derived from an EMBL/GenBank/DDBJ whole genome shotgun (WGS) entry which is preliminary data.</text>
</comment>
<dbReference type="OrthoDB" id="2789670at2759"/>
<evidence type="ECO:0000256" key="8">
    <source>
        <dbReference type="ARBA" id="ARBA00023033"/>
    </source>
</evidence>
<evidence type="ECO:0000256" key="1">
    <source>
        <dbReference type="ARBA" id="ARBA00001971"/>
    </source>
</evidence>
<keyword evidence="7" id="KW-0408">Iron</keyword>
<organism evidence="9 10">
    <name type="scientific">Candolleomyces eurysporus</name>
    <dbReference type="NCBI Taxonomy" id="2828524"/>
    <lineage>
        <taxon>Eukaryota</taxon>
        <taxon>Fungi</taxon>
        <taxon>Dikarya</taxon>
        <taxon>Basidiomycota</taxon>
        <taxon>Agaricomycotina</taxon>
        <taxon>Agaricomycetes</taxon>
        <taxon>Agaricomycetidae</taxon>
        <taxon>Agaricales</taxon>
        <taxon>Agaricineae</taxon>
        <taxon>Psathyrellaceae</taxon>
        <taxon>Candolleomyces</taxon>
    </lineage>
</organism>
<evidence type="ECO:0000256" key="5">
    <source>
        <dbReference type="ARBA" id="ARBA00022723"/>
    </source>
</evidence>
<keyword evidence="6" id="KW-0560">Oxidoreductase</keyword>
<reference evidence="9" key="1">
    <citation type="submission" date="2022-06" db="EMBL/GenBank/DDBJ databases">
        <title>Genome Sequence of Candolleomyces eurysporus.</title>
        <authorList>
            <person name="Buettner E."/>
        </authorList>
    </citation>
    <scope>NUCLEOTIDE SEQUENCE</scope>
    <source>
        <strain evidence="9">VTCC 930004</strain>
    </source>
</reference>
<comment type="pathway">
    <text evidence="2">Secondary metabolite biosynthesis.</text>
</comment>
<dbReference type="GO" id="GO:0016705">
    <property type="term" value="F:oxidoreductase activity, acting on paired donors, with incorporation or reduction of molecular oxygen"/>
    <property type="evidence" value="ECO:0007669"/>
    <property type="project" value="InterPro"/>
</dbReference>
<gene>
    <name evidence="9" type="ORF">H1R20_g10103</name>
</gene>
<dbReference type="InterPro" id="IPR050364">
    <property type="entry name" value="Cytochrome_P450_fung"/>
</dbReference>
<dbReference type="SUPFAM" id="SSF48264">
    <property type="entry name" value="Cytochrome P450"/>
    <property type="match status" value="1"/>
</dbReference>
<dbReference type="EMBL" id="JANBPK010001040">
    <property type="protein sequence ID" value="KAJ2926997.1"/>
    <property type="molecule type" value="Genomic_DNA"/>
</dbReference>
<dbReference type="PANTHER" id="PTHR46300">
    <property type="entry name" value="P450, PUTATIVE (EUROFUNG)-RELATED-RELATED"/>
    <property type="match status" value="1"/>
</dbReference>
<evidence type="ECO:0000256" key="7">
    <source>
        <dbReference type="ARBA" id="ARBA00023004"/>
    </source>
</evidence>
<dbReference type="Gene3D" id="1.10.630.10">
    <property type="entry name" value="Cytochrome P450"/>
    <property type="match status" value="1"/>
</dbReference>